<dbReference type="InterPro" id="IPR008927">
    <property type="entry name" value="6-PGluconate_DH-like_C_sf"/>
</dbReference>
<feature type="domain" description="Phosphogluconate dehydrogenase NAD-binding putative C-terminal" evidence="2">
    <location>
        <begin position="190"/>
        <end position="256"/>
    </location>
</feature>
<dbReference type="Pfam" id="PF03446">
    <property type="entry name" value="NAD_binding_2"/>
    <property type="match status" value="1"/>
</dbReference>
<gene>
    <name evidence="3" type="ORF">DQ393_22300</name>
</gene>
<evidence type="ECO:0000313" key="3">
    <source>
        <dbReference type="EMBL" id="RAX39190.1"/>
    </source>
</evidence>
<dbReference type="InterPro" id="IPR036291">
    <property type="entry name" value="NAD(P)-bd_dom_sf"/>
</dbReference>
<dbReference type="Pfam" id="PF09130">
    <property type="entry name" value="DUF1932"/>
    <property type="match status" value="1"/>
</dbReference>
<evidence type="ECO:0000313" key="4">
    <source>
        <dbReference type="Proteomes" id="UP000251205"/>
    </source>
</evidence>
<accession>A0A329YFE8</accession>
<dbReference type="AlphaFoldDB" id="A0A329YFE8"/>
<evidence type="ECO:0000259" key="2">
    <source>
        <dbReference type="Pfam" id="PF09130"/>
    </source>
</evidence>
<evidence type="ECO:0000259" key="1">
    <source>
        <dbReference type="Pfam" id="PF03446"/>
    </source>
</evidence>
<dbReference type="Proteomes" id="UP000251205">
    <property type="component" value="Unassembled WGS sequence"/>
</dbReference>
<reference evidence="3 4" key="1">
    <citation type="submission" date="2018-06" db="EMBL/GenBank/DDBJ databases">
        <title>Whole Genome Sequence of an efficient microsymbiont, Rhizobium tropici.</title>
        <authorList>
            <person name="Srinivasan R."/>
            <person name="Singh H.V."/>
            <person name="Srivastava R."/>
            <person name="Kumari B."/>
            <person name="Radhakrishna A."/>
        </authorList>
    </citation>
    <scope>NUCLEOTIDE SEQUENCE [LARGE SCALE GENOMIC DNA]</scope>
    <source>
        <strain evidence="3 4">IGFRI Rhizo-19</strain>
    </source>
</reference>
<sequence>MQIAVIGAGAMGSAVGRRLVENGARVVTYLEGRSASTIERAKAAGMEPVDLAAIAASSLILSIVPPAEAVTVAWQIAGELRRSGSKATFMDCNAISPKTMAEVASIFGSDCGVVLDGSITGGPPKPGQKGPRLYVSGDTANDSGVLVEYGLQVRRIDGAIGAASALKMCYAGINKGVTGLGTAMLLAAIRSGADAALKRELQESLPDLDAKFVHGIPDMYPKAYRWVAEMEEISEFLGEDDPAALIFKGMAGLYRKMARDREDGGPLAGQLDRLNNGG</sequence>
<dbReference type="InterPro" id="IPR006115">
    <property type="entry name" value="6PGDH_NADP-bd"/>
</dbReference>
<dbReference type="SUPFAM" id="SSF48179">
    <property type="entry name" value="6-phosphogluconate dehydrogenase C-terminal domain-like"/>
    <property type="match status" value="1"/>
</dbReference>
<comment type="caution">
    <text evidence="3">The sequence shown here is derived from an EMBL/GenBank/DDBJ whole genome shotgun (WGS) entry which is preliminary data.</text>
</comment>
<dbReference type="InterPro" id="IPR015814">
    <property type="entry name" value="Pgluconate_DH_NAD-bd_C"/>
</dbReference>
<dbReference type="Gene3D" id="1.10.1040.10">
    <property type="entry name" value="N-(1-d-carboxylethyl)-l-norvaline Dehydrogenase, domain 2"/>
    <property type="match status" value="1"/>
</dbReference>
<proteinExistence type="predicted"/>
<dbReference type="InterPro" id="IPR013328">
    <property type="entry name" value="6PGD_dom2"/>
</dbReference>
<dbReference type="GO" id="GO:0050661">
    <property type="term" value="F:NADP binding"/>
    <property type="evidence" value="ECO:0007669"/>
    <property type="project" value="InterPro"/>
</dbReference>
<protein>
    <submittedName>
        <fullName evidence="3">6-phosphogluconate dehydrogenase</fullName>
    </submittedName>
</protein>
<dbReference type="EMBL" id="QMKK01000048">
    <property type="protein sequence ID" value="RAX39190.1"/>
    <property type="molecule type" value="Genomic_DNA"/>
</dbReference>
<dbReference type="Gene3D" id="3.40.50.720">
    <property type="entry name" value="NAD(P)-binding Rossmann-like Domain"/>
    <property type="match status" value="1"/>
</dbReference>
<name>A0A329YFE8_RHITR</name>
<organism evidence="3 4">
    <name type="scientific">Rhizobium tropici</name>
    <dbReference type="NCBI Taxonomy" id="398"/>
    <lineage>
        <taxon>Bacteria</taxon>
        <taxon>Pseudomonadati</taxon>
        <taxon>Pseudomonadota</taxon>
        <taxon>Alphaproteobacteria</taxon>
        <taxon>Hyphomicrobiales</taxon>
        <taxon>Rhizobiaceae</taxon>
        <taxon>Rhizobium/Agrobacterium group</taxon>
        <taxon>Rhizobium</taxon>
    </lineage>
</organism>
<dbReference type="SUPFAM" id="SSF51735">
    <property type="entry name" value="NAD(P)-binding Rossmann-fold domains"/>
    <property type="match status" value="1"/>
</dbReference>
<dbReference type="RefSeq" id="WP_112343898.1">
    <property type="nucleotide sequence ID" value="NZ_QMKK01000048.1"/>
</dbReference>
<feature type="domain" description="6-phosphogluconate dehydrogenase NADP-binding" evidence="1">
    <location>
        <begin position="2"/>
        <end position="139"/>
    </location>
</feature>
<dbReference type="OrthoDB" id="1271986at2"/>